<accession>A0AAD1QZM5</accession>
<keyword evidence="2" id="KW-1185">Reference proteome</keyword>
<proteinExistence type="predicted"/>
<dbReference type="EMBL" id="OW240912">
    <property type="protein sequence ID" value="CAH2220905.1"/>
    <property type="molecule type" value="Genomic_DNA"/>
</dbReference>
<organism evidence="1 2">
    <name type="scientific">Pelobates cultripes</name>
    <name type="common">Western spadefoot toad</name>
    <dbReference type="NCBI Taxonomy" id="61616"/>
    <lineage>
        <taxon>Eukaryota</taxon>
        <taxon>Metazoa</taxon>
        <taxon>Chordata</taxon>
        <taxon>Craniata</taxon>
        <taxon>Vertebrata</taxon>
        <taxon>Euteleostomi</taxon>
        <taxon>Amphibia</taxon>
        <taxon>Batrachia</taxon>
        <taxon>Anura</taxon>
        <taxon>Pelobatoidea</taxon>
        <taxon>Pelobatidae</taxon>
        <taxon>Pelobates</taxon>
    </lineage>
</organism>
<protein>
    <submittedName>
        <fullName evidence="1">Uncharacterized protein</fullName>
    </submittedName>
</protein>
<dbReference type="Proteomes" id="UP001295444">
    <property type="component" value="Chromosome 01"/>
</dbReference>
<feature type="non-terminal residue" evidence="1">
    <location>
        <position position="1"/>
    </location>
</feature>
<name>A0AAD1QZM5_PELCU</name>
<evidence type="ECO:0000313" key="1">
    <source>
        <dbReference type="EMBL" id="CAH2220905.1"/>
    </source>
</evidence>
<dbReference type="AlphaFoldDB" id="A0AAD1QZM5"/>
<gene>
    <name evidence="1" type="ORF">PECUL_23A043624</name>
</gene>
<evidence type="ECO:0000313" key="2">
    <source>
        <dbReference type="Proteomes" id="UP001295444"/>
    </source>
</evidence>
<sequence length="95" mass="10617">PKLTNRMPNSSKTDIINVKPQCDNRVSQMAPSKQLKITDPMPHGKKDHLKNMQDCDEIMAHLSALEGPTEMDLLPLTPADIFRSPTKAFISCCKI</sequence>
<reference evidence="1" key="1">
    <citation type="submission" date="2022-03" db="EMBL/GenBank/DDBJ databases">
        <authorList>
            <person name="Alioto T."/>
            <person name="Alioto T."/>
            <person name="Gomez Garrido J."/>
        </authorList>
    </citation>
    <scope>NUCLEOTIDE SEQUENCE</scope>
</reference>